<dbReference type="PANTHER" id="PTHR43289">
    <property type="entry name" value="MITOGEN-ACTIVATED PROTEIN KINASE KINASE KINASE 20-RELATED"/>
    <property type="match status" value="1"/>
</dbReference>
<dbReference type="Proteomes" id="UP000832041">
    <property type="component" value="Chromosome"/>
</dbReference>
<dbReference type="PROSITE" id="PS00108">
    <property type="entry name" value="PROTEIN_KINASE_ST"/>
    <property type="match status" value="1"/>
</dbReference>
<keyword evidence="8" id="KW-1185">Reference proteome</keyword>
<dbReference type="PANTHER" id="PTHR43289:SF34">
    <property type="entry name" value="SERINE_THREONINE-PROTEIN KINASE YBDM-RELATED"/>
    <property type="match status" value="1"/>
</dbReference>
<evidence type="ECO:0000256" key="4">
    <source>
        <dbReference type="ARBA" id="ARBA00022840"/>
    </source>
</evidence>
<protein>
    <submittedName>
        <fullName evidence="7">Serine/threonine protein kinase</fullName>
    </submittedName>
</protein>
<keyword evidence="1" id="KW-0808">Transferase</keyword>
<dbReference type="EMBL" id="CP051627">
    <property type="protein sequence ID" value="UPT21297.1"/>
    <property type="molecule type" value="Genomic_DNA"/>
</dbReference>
<gene>
    <name evidence="7" type="ORF">FOF52_10265</name>
</gene>
<name>A0ABY4L0S7_THEAE</name>
<feature type="domain" description="Protein kinase" evidence="6">
    <location>
        <begin position="24"/>
        <end position="278"/>
    </location>
</feature>
<dbReference type="InterPro" id="IPR011009">
    <property type="entry name" value="Kinase-like_dom_sf"/>
</dbReference>
<keyword evidence="7" id="KW-0723">Serine/threonine-protein kinase</keyword>
<evidence type="ECO:0000256" key="3">
    <source>
        <dbReference type="ARBA" id="ARBA00022777"/>
    </source>
</evidence>
<dbReference type="Pfam" id="PF00069">
    <property type="entry name" value="Pkinase"/>
    <property type="match status" value="1"/>
</dbReference>
<dbReference type="SUPFAM" id="SSF56112">
    <property type="entry name" value="Protein kinase-like (PK-like)"/>
    <property type="match status" value="1"/>
</dbReference>
<dbReference type="InterPro" id="IPR000719">
    <property type="entry name" value="Prot_kinase_dom"/>
</dbReference>
<dbReference type="GO" id="GO:0004674">
    <property type="term" value="F:protein serine/threonine kinase activity"/>
    <property type="evidence" value="ECO:0007669"/>
    <property type="project" value="UniProtKB-KW"/>
</dbReference>
<dbReference type="SMART" id="SM00220">
    <property type="entry name" value="S_TKc"/>
    <property type="match status" value="1"/>
</dbReference>
<evidence type="ECO:0000256" key="5">
    <source>
        <dbReference type="PROSITE-ProRule" id="PRU10141"/>
    </source>
</evidence>
<evidence type="ECO:0000259" key="6">
    <source>
        <dbReference type="PROSITE" id="PS50011"/>
    </source>
</evidence>
<evidence type="ECO:0000256" key="2">
    <source>
        <dbReference type="ARBA" id="ARBA00022741"/>
    </source>
</evidence>
<feature type="binding site" evidence="5">
    <location>
        <position position="52"/>
    </location>
    <ligand>
        <name>ATP</name>
        <dbReference type="ChEBI" id="CHEBI:30616"/>
    </ligand>
</feature>
<dbReference type="Gene3D" id="1.10.510.10">
    <property type="entry name" value="Transferase(Phosphotransferase) domain 1"/>
    <property type="match status" value="1"/>
</dbReference>
<sequence>MPHGFPPDLSPLHPDDHGIRIPGYRIVGRLGEGGMGVVYAALDARRQPVALKLMRAEMSPDIGQRRRRFHSEVRTLRRVRDEHIVPLLDAGVSGGRPWLATAYVPGQNLQRCGRLSGPRLLLLARGVARALHAIHRAGVVHRDLKPSNVMIRPDGVPVVLDFGIARSLADTGLTGTGAPPVGTAGTISPERYRGVSAPPADVFAWGCLVVFAATGRQPFSGSSPEEVMHRVLHGQPDLHGFTGPLADLAVRAMARDAGARPTAHQLVEALGSAEAPARSAPPRSGRSAGDTATLLVLEMQRHHDDPLPWLRRNRERLVGEARRLGVADRALLDLLHNLPEEGLSSAAVEEALAVLAVRLAPHERPRYRGHPVDEDGLVALACGGAAEQALLRRLLGERSLIVERYAARHLCRHGLCVGKYLGRGCRILRRLRSEVAAVVAHTREPLRELRHQIWAEHDALGHPRILLPPDRELTDRVHATALLVRRRSSELDRHREEVLALRCPTRWWASQQEAVLRADPNTDRGLAWVVIASVAADTARRFAEAAAAE</sequence>
<accession>A0ABY4L0S7</accession>
<proteinExistence type="predicted"/>
<keyword evidence="3 7" id="KW-0418">Kinase</keyword>
<evidence type="ECO:0000256" key="1">
    <source>
        <dbReference type="ARBA" id="ARBA00022679"/>
    </source>
</evidence>
<dbReference type="InterPro" id="IPR017441">
    <property type="entry name" value="Protein_kinase_ATP_BS"/>
</dbReference>
<dbReference type="InterPro" id="IPR008271">
    <property type="entry name" value="Ser/Thr_kinase_AS"/>
</dbReference>
<dbReference type="PROSITE" id="PS50011">
    <property type="entry name" value="PROTEIN_KINASE_DOM"/>
    <property type="match status" value="1"/>
</dbReference>
<reference evidence="7 8" key="1">
    <citation type="submission" date="2020-04" db="EMBL/GenBank/DDBJ databases">
        <title>Thermobifida alba genome sequencing and assembly.</title>
        <authorList>
            <person name="Luzics S."/>
            <person name="Horvath B."/>
            <person name="Nagy I."/>
            <person name="Toth A."/>
            <person name="Nagy I."/>
            <person name="Kukolya J."/>
        </authorList>
    </citation>
    <scope>NUCLEOTIDE SEQUENCE [LARGE SCALE GENOMIC DNA]</scope>
    <source>
        <strain evidence="7 8">DSM 43795</strain>
    </source>
</reference>
<organism evidence="7 8">
    <name type="scientific">Thermobifida alba</name>
    <name type="common">Thermomonospora alba</name>
    <dbReference type="NCBI Taxonomy" id="53522"/>
    <lineage>
        <taxon>Bacteria</taxon>
        <taxon>Bacillati</taxon>
        <taxon>Actinomycetota</taxon>
        <taxon>Actinomycetes</taxon>
        <taxon>Streptosporangiales</taxon>
        <taxon>Nocardiopsidaceae</taxon>
        <taxon>Thermobifida</taxon>
    </lineage>
</organism>
<dbReference type="RefSeq" id="WP_248593604.1">
    <property type="nucleotide sequence ID" value="NZ_BAABEB010000002.1"/>
</dbReference>
<keyword evidence="4 5" id="KW-0067">ATP-binding</keyword>
<evidence type="ECO:0000313" key="7">
    <source>
        <dbReference type="EMBL" id="UPT21297.1"/>
    </source>
</evidence>
<dbReference type="PROSITE" id="PS00107">
    <property type="entry name" value="PROTEIN_KINASE_ATP"/>
    <property type="match status" value="1"/>
</dbReference>
<dbReference type="Gene3D" id="3.30.200.20">
    <property type="entry name" value="Phosphorylase Kinase, domain 1"/>
    <property type="match status" value="1"/>
</dbReference>
<dbReference type="CDD" id="cd14014">
    <property type="entry name" value="STKc_PknB_like"/>
    <property type="match status" value="1"/>
</dbReference>
<keyword evidence="2 5" id="KW-0547">Nucleotide-binding</keyword>
<evidence type="ECO:0000313" key="8">
    <source>
        <dbReference type="Proteomes" id="UP000832041"/>
    </source>
</evidence>